<evidence type="ECO:0008006" key="8">
    <source>
        <dbReference type="Google" id="ProtNLM"/>
    </source>
</evidence>
<dbReference type="InterPro" id="IPR050263">
    <property type="entry name" value="Bact_Fimbrial_Adh_Pro"/>
</dbReference>
<reference evidence="6 7" key="1">
    <citation type="submission" date="2016-05" db="EMBL/GenBank/DDBJ databases">
        <title>Complete genome sequence of Pseudomonas antarctica PAMC 27494.</title>
        <authorList>
            <person name="Lee J."/>
        </authorList>
    </citation>
    <scope>NUCLEOTIDE SEQUENCE [LARGE SCALE GENOMIC DNA]</scope>
    <source>
        <strain evidence="6 7">PAMC 27494</strain>
    </source>
</reference>
<accession>A0A172Z1Z2</accession>
<protein>
    <recommendedName>
        <fullName evidence="8">Major type 1 subunit fimbrin (Pilin)</fullName>
    </recommendedName>
</protein>
<dbReference type="PANTHER" id="PTHR33420">
    <property type="entry name" value="FIMBRIAL SUBUNIT ELFA-RELATED"/>
    <property type="match status" value="1"/>
</dbReference>
<dbReference type="EMBL" id="CP015600">
    <property type="protein sequence ID" value="ANF86401.1"/>
    <property type="molecule type" value="Genomic_DNA"/>
</dbReference>
<evidence type="ECO:0000313" key="6">
    <source>
        <dbReference type="EMBL" id="ANF86401.1"/>
    </source>
</evidence>
<dbReference type="InterPro" id="IPR039458">
    <property type="entry name" value="FimA-like"/>
</dbReference>
<name>A0A172Z1Z2_9PSED</name>
<dbReference type="PANTHER" id="PTHR33420:SF3">
    <property type="entry name" value="FIMBRIAL SUBUNIT ELFA"/>
    <property type="match status" value="1"/>
</dbReference>
<keyword evidence="4" id="KW-0281">Fimbrium</keyword>
<evidence type="ECO:0000313" key="7">
    <source>
        <dbReference type="Proteomes" id="UP000077829"/>
    </source>
</evidence>
<dbReference type="Proteomes" id="UP000077829">
    <property type="component" value="Chromosome"/>
</dbReference>
<evidence type="ECO:0000256" key="1">
    <source>
        <dbReference type="ARBA" id="ARBA00004561"/>
    </source>
</evidence>
<dbReference type="AlphaFoldDB" id="A0A172Z1Z2"/>
<comment type="subcellular location">
    <subcellularLocation>
        <location evidence="1">Fimbrium</location>
    </subcellularLocation>
</comment>
<evidence type="ECO:0000256" key="3">
    <source>
        <dbReference type="ARBA" id="ARBA00022729"/>
    </source>
</evidence>
<feature type="signal peptide" evidence="5">
    <location>
        <begin position="1"/>
        <end position="23"/>
    </location>
</feature>
<proteinExistence type="inferred from homology"/>
<gene>
    <name evidence="6" type="ORF">A7J50_3014</name>
</gene>
<dbReference type="Gene3D" id="2.60.40.1090">
    <property type="entry name" value="Fimbrial-type adhesion domain"/>
    <property type="match status" value="1"/>
</dbReference>
<dbReference type="InterPro" id="IPR036937">
    <property type="entry name" value="Adhesion_dom_fimbrial_sf"/>
</dbReference>
<dbReference type="Pfam" id="PF16970">
    <property type="entry name" value="FimA"/>
    <property type="match status" value="1"/>
</dbReference>
<dbReference type="PATRIC" id="fig|219572.3.peg.3091"/>
<evidence type="ECO:0000256" key="2">
    <source>
        <dbReference type="ARBA" id="ARBA00006671"/>
    </source>
</evidence>
<evidence type="ECO:0000256" key="4">
    <source>
        <dbReference type="ARBA" id="ARBA00023263"/>
    </source>
</evidence>
<feature type="chain" id="PRO_5008005383" description="Major type 1 subunit fimbrin (Pilin)" evidence="5">
    <location>
        <begin position="24"/>
        <end position="186"/>
    </location>
</feature>
<dbReference type="KEGG" id="panr:A7J50_3014"/>
<dbReference type="STRING" id="219572.A7J50_3014"/>
<comment type="similarity">
    <text evidence="2">Belongs to the fimbrial protein family.</text>
</comment>
<dbReference type="SUPFAM" id="SSF49401">
    <property type="entry name" value="Bacterial adhesins"/>
    <property type="match status" value="1"/>
</dbReference>
<keyword evidence="3 5" id="KW-0732">Signal</keyword>
<dbReference type="RefSeq" id="WP_064452518.1">
    <property type="nucleotide sequence ID" value="NZ_CP015600.1"/>
</dbReference>
<organism evidence="6 7">
    <name type="scientific">Pseudomonas antarctica</name>
    <dbReference type="NCBI Taxonomy" id="219572"/>
    <lineage>
        <taxon>Bacteria</taxon>
        <taxon>Pseudomonadati</taxon>
        <taxon>Pseudomonadota</taxon>
        <taxon>Gammaproteobacteria</taxon>
        <taxon>Pseudomonadales</taxon>
        <taxon>Pseudomonadaceae</taxon>
        <taxon>Pseudomonas</taxon>
    </lineage>
</organism>
<evidence type="ECO:0000256" key="5">
    <source>
        <dbReference type="SAM" id="SignalP"/>
    </source>
</evidence>
<dbReference type="GO" id="GO:0043709">
    <property type="term" value="P:cell adhesion involved in single-species biofilm formation"/>
    <property type="evidence" value="ECO:0007669"/>
    <property type="project" value="TreeGrafter"/>
</dbReference>
<dbReference type="GO" id="GO:0009289">
    <property type="term" value="C:pilus"/>
    <property type="evidence" value="ECO:0007669"/>
    <property type="project" value="UniProtKB-SubCell"/>
</dbReference>
<dbReference type="InterPro" id="IPR008966">
    <property type="entry name" value="Adhesion_dom_sf"/>
</dbReference>
<sequence precursor="true">MKKIRLAAALLAATGVATLPVFGADGTISLTGEITGTTCSISGGSGSAAGTSSNFAVALSKVQASALKAKGQTAGTTPFFVRVGACPKDTAVAVLFESSSPAINPATGNLKNQAPASPKPASLVEVQIVDGTTHRPMDLRLALNSSAAKVPENGEVSLPFAAQYFATGVATPGPVSTQVLYSITFP</sequence>